<proteinExistence type="predicted"/>
<sequence length="137" mass="15354">MLGEGVKLPENEDVNIQDLMSCASEGGKNKESDVAEGYDSEEDEDDDKIPPKLSHGKGKGEGSDEKRSHDDGKNGDTLKQRQPFDTRVVQEHSSCLTSQQQRWHEKSGWKNPKHTIVPPIATRGWRETKDFVVPTPQ</sequence>
<dbReference type="EMBL" id="JACEIK010001096">
    <property type="protein sequence ID" value="MCD7465914.1"/>
    <property type="molecule type" value="Genomic_DNA"/>
</dbReference>
<keyword evidence="3" id="KW-1185">Reference proteome</keyword>
<reference evidence="2 3" key="1">
    <citation type="journal article" date="2021" name="BMC Genomics">
        <title>Datura genome reveals duplications of psychoactive alkaloid biosynthetic genes and high mutation rate following tissue culture.</title>
        <authorList>
            <person name="Rajewski A."/>
            <person name="Carter-House D."/>
            <person name="Stajich J."/>
            <person name="Litt A."/>
        </authorList>
    </citation>
    <scope>NUCLEOTIDE SEQUENCE [LARGE SCALE GENOMIC DNA]</scope>
    <source>
        <strain evidence="2">AR-01</strain>
    </source>
</reference>
<dbReference type="Proteomes" id="UP000823775">
    <property type="component" value="Unassembled WGS sequence"/>
</dbReference>
<accession>A0ABS8T3F8</accession>
<organism evidence="2 3">
    <name type="scientific">Datura stramonium</name>
    <name type="common">Jimsonweed</name>
    <name type="synonym">Common thornapple</name>
    <dbReference type="NCBI Taxonomy" id="4076"/>
    <lineage>
        <taxon>Eukaryota</taxon>
        <taxon>Viridiplantae</taxon>
        <taxon>Streptophyta</taxon>
        <taxon>Embryophyta</taxon>
        <taxon>Tracheophyta</taxon>
        <taxon>Spermatophyta</taxon>
        <taxon>Magnoliopsida</taxon>
        <taxon>eudicotyledons</taxon>
        <taxon>Gunneridae</taxon>
        <taxon>Pentapetalae</taxon>
        <taxon>asterids</taxon>
        <taxon>lamiids</taxon>
        <taxon>Solanales</taxon>
        <taxon>Solanaceae</taxon>
        <taxon>Solanoideae</taxon>
        <taxon>Datureae</taxon>
        <taxon>Datura</taxon>
    </lineage>
</organism>
<feature type="compositionally biased region" description="Acidic residues" evidence="1">
    <location>
        <begin position="34"/>
        <end position="47"/>
    </location>
</feature>
<comment type="caution">
    <text evidence="2">The sequence shown here is derived from an EMBL/GenBank/DDBJ whole genome shotgun (WGS) entry which is preliminary data.</text>
</comment>
<protein>
    <submittedName>
        <fullName evidence="2">Uncharacterized protein</fullName>
    </submittedName>
</protein>
<evidence type="ECO:0000256" key="1">
    <source>
        <dbReference type="SAM" id="MobiDB-lite"/>
    </source>
</evidence>
<feature type="region of interest" description="Disordered" evidence="1">
    <location>
        <begin position="1"/>
        <end position="117"/>
    </location>
</feature>
<name>A0ABS8T3F8_DATST</name>
<feature type="compositionally biased region" description="Basic and acidic residues" evidence="1">
    <location>
        <begin position="58"/>
        <end position="90"/>
    </location>
</feature>
<feature type="compositionally biased region" description="Polar residues" evidence="1">
    <location>
        <begin position="91"/>
        <end position="101"/>
    </location>
</feature>
<evidence type="ECO:0000313" key="2">
    <source>
        <dbReference type="EMBL" id="MCD7465914.1"/>
    </source>
</evidence>
<evidence type="ECO:0000313" key="3">
    <source>
        <dbReference type="Proteomes" id="UP000823775"/>
    </source>
</evidence>
<gene>
    <name evidence="2" type="ORF">HAX54_002129</name>
</gene>